<evidence type="ECO:0000256" key="1">
    <source>
        <dbReference type="SAM" id="MobiDB-lite"/>
    </source>
</evidence>
<dbReference type="GeneID" id="18933534"/>
<evidence type="ECO:0000313" key="3">
    <source>
        <dbReference type="Proteomes" id="UP000001072"/>
    </source>
</evidence>
<dbReference type="InParanoid" id="F4RFV0"/>
<sequence length="265" mass="30063">MVRSVDGPWPDLHMGGEWPVGSLQGGHTFKPDCRSLGGLQPPADHLSVPQVPMKTSHSLASRRQPHHVKLNTSNDSTTPQLTCFTDVMLFPNHRGGPPRYQCSVCQTRSMKNYEGHINSPAHMLAVIDFMEQEEADERVQTATNLSANRDQTPSMEEVQGETYDGHFSSPPMQPLSPLTLLRNLEDDPLHLLQSLSDDSEDSMTFDTLRQALDEVENIQETEEGDDDKEIQQALEEELRSGKIQDAIDWFPFKKLEVRFMFWRYS</sequence>
<protein>
    <submittedName>
        <fullName evidence="2">Uncharacterized protein</fullName>
    </submittedName>
</protein>
<dbReference type="EMBL" id="GL883100">
    <property type="protein sequence ID" value="EGG08730.1"/>
    <property type="molecule type" value="Genomic_DNA"/>
</dbReference>
<dbReference type="Proteomes" id="UP000001072">
    <property type="component" value="Unassembled WGS sequence"/>
</dbReference>
<dbReference type="AlphaFoldDB" id="F4RFV0"/>
<dbReference type="VEuPathDB" id="FungiDB:MELLADRAFT_84572"/>
<organism evidence="3">
    <name type="scientific">Melampsora larici-populina (strain 98AG31 / pathotype 3-4-7)</name>
    <name type="common">Poplar leaf rust fungus</name>
    <dbReference type="NCBI Taxonomy" id="747676"/>
    <lineage>
        <taxon>Eukaryota</taxon>
        <taxon>Fungi</taxon>
        <taxon>Dikarya</taxon>
        <taxon>Basidiomycota</taxon>
        <taxon>Pucciniomycotina</taxon>
        <taxon>Pucciniomycetes</taxon>
        <taxon>Pucciniales</taxon>
        <taxon>Melampsoraceae</taxon>
        <taxon>Melampsora</taxon>
    </lineage>
</organism>
<gene>
    <name evidence="2" type="ORF">MELLADRAFT_84572</name>
</gene>
<accession>F4RFV0</accession>
<dbReference type="RefSeq" id="XP_007408316.1">
    <property type="nucleotide sequence ID" value="XM_007408254.1"/>
</dbReference>
<dbReference type="KEGG" id="mlr:MELLADRAFT_84572"/>
<evidence type="ECO:0000313" key="2">
    <source>
        <dbReference type="EMBL" id="EGG08730.1"/>
    </source>
</evidence>
<feature type="region of interest" description="Disordered" evidence="1">
    <location>
        <begin position="36"/>
        <end position="74"/>
    </location>
</feature>
<dbReference type="OrthoDB" id="2514917at2759"/>
<name>F4RFV0_MELLP</name>
<dbReference type="HOGENOM" id="CLU_1050010_0_0_1"/>
<reference evidence="3" key="1">
    <citation type="journal article" date="2011" name="Proc. Natl. Acad. Sci. U.S.A.">
        <title>Obligate biotrophy features unraveled by the genomic analysis of rust fungi.</title>
        <authorList>
            <person name="Duplessis S."/>
            <person name="Cuomo C.A."/>
            <person name="Lin Y.-C."/>
            <person name="Aerts A."/>
            <person name="Tisserant E."/>
            <person name="Veneault-Fourrey C."/>
            <person name="Joly D.L."/>
            <person name="Hacquard S."/>
            <person name="Amselem J."/>
            <person name="Cantarel B.L."/>
            <person name="Chiu R."/>
            <person name="Coutinho P.M."/>
            <person name="Feau N."/>
            <person name="Field M."/>
            <person name="Frey P."/>
            <person name="Gelhaye E."/>
            <person name="Goldberg J."/>
            <person name="Grabherr M.G."/>
            <person name="Kodira C.D."/>
            <person name="Kohler A."/>
            <person name="Kuees U."/>
            <person name="Lindquist E.A."/>
            <person name="Lucas S.M."/>
            <person name="Mago R."/>
            <person name="Mauceli E."/>
            <person name="Morin E."/>
            <person name="Murat C."/>
            <person name="Pangilinan J.L."/>
            <person name="Park R."/>
            <person name="Pearson M."/>
            <person name="Quesneville H."/>
            <person name="Rouhier N."/>
            <person name="Sakthikumar S."/>
            <person name="Salamov A.A."/>
            <person name="Schmutz J."/>
            <person name="Selles B."/>
            <person name="Shapiro H."/>
            <person name="Tanguay P."/>
            <person name="Tuskan G.A."/>
            <person name="Henrissat B."/>
            <person name="Van de Peer Y."/>
            <person name="Rouze P."/>
            <person name="Ellis J.G."/>
            <person name="Dodds P.N."/>
            <person name="Schein J.E."/>
            <person name="Zhong S."/>
            <person name="Hamelin R.C."/>
            <person name="Grigoriev I.V."/>
            <person name="Szabo L.J."/>
            <person name="Martin F."/>
        </authorList>
    </citation>
    <scope>NUCLEOTIDE SEQUENCE [LARGE SCALE GENOMIC DNA]</scope>
    <source>
        <strain evidence="3">98AG31 / pathotype 3-4-7</strain>
    </source>
</reference>
<keyword evidence="3" id="KW-1185">Reference proteome</keyword>
<proteinExistence type="predicted"/>